<keyword evidence="4" id="KW-1185">Reference proteome</keyword>
<feature type="domain" description="Xylulose 5-phosphate/Fructose 6-phosphate phosphoketolase N-terminal" evidence="2">
    <location>
        <begin position="49"/>
        <end position="224"/>
    </location>
</feature>
<dbReference type="SUPFAM" id="SSF52518">
    <property type="entry name" value="Thiamin diphosphate-binding fold (THDP-binding)"/>
    <property type="match status" value="2"/>
</dbReference>
<evidence type="ECO:0000313" key="4">
    <source>
        <dbReference type="Proteomes" id="UP001143480"/>
    </source>
</evidence>
<dbReference type="Pfam" id="PF09364">
    <property type="entry name" value="XFP_N"/>
    <property type="match status" value="1"/>
</dbReference>
<evidence type="ECO:0000256" key="1">
    <source>
        <dbReference type="SAM" id="MobiDB-lite"/>
    </source>
</evidence>
<dbReference type="Gene3D" id="3.40.50.970">
    <property type="match status" value="2"/>
</dbReference>
<reference evidence="3" key="1">
    <citation type="journal article" date="2014" name="Int. J. Syst. Evol. Microbiol.">
        <title>Complete genome sequence of Corynebacterium casei LMG S-19264T (=DSM 44701T), isolated from a smear-ripened cheese.</title>
        <authorList>
            <consortium name="US DOE Joint Genome Institute (JGI-PGF)"/>
            <person name="Walter F."/>
            <person name="Albersmeier A."/>
            <person name="Kalinowski J."/>
            <person name="Ruckert C."/>
        </authorList>
    </citation>
    <scope>NUCLEOTIDE SEQUENCE</scope>
    <source>
        <strain evidence="3">VKM Ac-1321</strain>
    </source>
</reference>
<evidence type="ECO:0000259" key="2">
    <source>
        <dbReference type="Pfam" id="PF09364"/>
    </source>
</evidence>
<organism evidence="3 4">
    <name type="scientific">Dactylosporangium matsuzakiense</name>
    <dbReference type="NCBI Taxonomy" id="53360"/>
    <lineage>
        <taxon>Bacteria</taxon>
        <taxon>Bacillati</taxon>
        <taxon>Actinomycetota</taxon>
        <taxon>Actinomycetes</taxon>
        <taxon>Micromonosporales</taxon>
        <taxon>Micromonosporaceae</taxon>
        <taxon>Dactylosporangium</taxon>
    </lineage>
</organism>
<dbReference type="RefSeq" id="WP_271188877.1">
    <property type="nucleotide sequence ID" value="NZ_BSFP01000003.1"/>
</dbReference>
<dbReference type="Pfam" id="PF03894">
    <property type="entry name" value="XFP"/>
    <property type="match status" value="1"/>
</dbReference>
<dbReference type="GO" id="GO:0005975">
    <property type="term" value="P:carbohydrate metabolic process"/>
    <property type="evidence" value="ECO:0007669"/>
    <property type="project" value="InterPro"/>
</dbReference>
<dbReference type="AlphaFoldDB" id="A0A9W6NJP1"/>
<dbReference type="InterPro" id="IPR029061">
    <property type="entry name" value="THDP-binding"/>
</dbReference>
<dbReference type="PANTHER" id="PTHR31273">
    <property type="entry name" value="PHOSPHOKETOLASE-RELATED"/>
    <property type="match status" value="1"/>
</dbReference>
<dbReference type="GO" id="GO:0016832">
    <property type="term" value="F:aldehyde-lyase activity"/>
    <property type="evidence" value="ECO:0007669"/>
    <property type="project" value="InterPro"/>
</dbReference>
<proteinExistence type="predicted"/>
<gene>
    <name evidence="3" type="primary">xfp</name>
    <name evidence="3" type="ORF">GCM10017581_009580</name>
</gene>
<accession>A0A9W6NJP1</accession>
<dbReference type="InterPro" id="IPR018970">
    <property type="entry name" value="Xul5P/Fru6P_PKetolase_N"/>
</dbReference>
<protein>
    <submittedName>
        <fullName evidence="3">Phosphoketolase</fullName>
    </submittedName>
</protein>
<feature type="region of interest" description="Disordered" evidence="1">
    <location>
        <begin position="327"/>
        <end position="350"/>
    </location>
</feature>
<dbReference type="InterPro" id="IPR005593">
    <property type="entry name" value="Xul5P/Fru6P_PKetolase"/>
</dbReference>
<reference evidence="3" key="2">
    <citation type="submission" date="2023-01" db="EMBL/GenBank/DDBJ databases">
        <authorList>
            <person name="Sun Q."/>
            <person name="Evtushenko L."/>
        </authorList>
    </citation>
    <scope>NUCLEOTIDE SEQUENCE</scope>
    <source>
        <strain evidence="3">VKM Ac-1321</strain>
    </source>
</reference>
<feature type="compositionally biased region" description="Low complexity" evidence="1">
    <location>
        <begin position="327"/>
        <end position="340"/>
    </location>
</feature>
<dbReference type="PANTHER" id="PTHR31273:SF0">
    <property type="entry name" value="PHOSPHOKETOLASE-RELATED"/>
    <property type="match status" value="1"/>
</dbReference>
<dbReference type="GO" id="GO:0000287">
    <property type="term" value="F:magnesium ion binding"/>
    <property type="evidence" value="ECO:0007669"/>
    <property type="project" value="UniProtKB-ARBA"/>
</dbReference>
<comment type="caution">
    <text evidence="3">The sequence shown here is derived from an EMBL/GenBank/DDBJ whole genome shotgun (WGS) entry which is preliminary data.</text>
</comment>
<dbReference type="Proteomes" id="UP001143480">
    <property type="component" value="Unassembled WGS sequence"/>
</dbReference>
<evidence type="ECO:0000313" key="3">
    <source>
        <dbReference type="EMBL" id="GLK99217.1"/>
    </source>
</evidence>
<name>A0A9W6NJP1_9ACTN</name>
<dbReference type="EMBL" id="BSFP01000003">
    <property type="protein sequence ID" value="GLK99217.1"/>
    <property type="molecule type" value="Genomic_DNA"/>
</dbReference>
<sequence length="681" mass="70342">MTAIHPAAARPAPRSTGGAALDYWRTACLLAFSHTAGLSWPPPGRPQRSRASGHWGCNPGIAWAAAHLAQESGDDGFLLVVGTGHAGSFTFAHQVMCTDRPAAAVSAATARYGAPGGEPSEPMGEPDVPYVGGELGPALGVAQGIAAGRPGLRVAVVIGDGECETPAALAAFAHHDVLPPAPGACWLPVVNVNGARMGAPARFTPERLRRMLTGLGYHVLVSGDRGDLAARTARQAWSLASSGEPVVWLSVTEKGWPAPAELGGRPFRGHHAHKAAGLDLADPVLVDDVRRWLGELNDPPAVGPAGDIAPSVRDLARRIRIELPAAAVPGPAPSSRRPGAQPGPAPAAPPMREVDRMLAQRSVRVLSPDEGSSNRLEHCLGAGLVTEVLAEELCCAWAWGLTEAGIPAAVVSYEAFAPLLATQLAQYLKLLGSRPPAGRPPLTVVLTSLGWGNSPTHQNTDLAGVLLARAGHSPVRVVLPIGAASAASRLQDLLDERDSVGALICSKQPLPDLPDPGGPVVVLAPAGGDDRRAGFDATIITAGDVVTVEALSASHLAAAHGVRIGVVALVEPGRLDAATIDAVRAMSPATAPTVCASWVAAHHLAAAYAAVHPEPARHVGYRERWGATPWDTLAANGLTRWSLLRELHDAGLVLPDDLLRPAGADPGPALQADLTIEARRP</sequence>